<protein>
    <submittedName>
        <fullName evidence="2">Uncharacterized protein</fullName>
    </submittedName>
</protein>
<dbReference type="EMBL" id="CAMPGE010019845">
    <property type="protein sequence ID" value="CAI2378149.1"/>
    <property type="molecule type" value="Genomic_DNA"/>
</dbReference>
<evidence type="ECO:0000313" key="2">
    <source>
        <dbReference type="EMBL" id="CAI2378149.1"/>
    </source>
</evidence>
<reference evidence="2" key="1">
    <citation type="submission" date="2023-07" db="EMBL/GenBank/DDBJ databases">
        <authorList>
            <consortium name="AG Swart"/>
            <person name="Singh M."/>
            <person name="Singh A."/>
            <person name="Seah K."/>
            <person name="Emmerich C."/>
        </authorList>
    </citation>
    <scope>NUCLEOTIDE SEQUENCE</scope>
    <source>
        <strain evidence="2">DP1</strain>
    </source>
</reference>
<name>A0AAD1XSQ0_EUPCR</name>
<feature type="compositionally biased region" description="Polar residues" evidence="1">
    <location>
        <begin position="18"/>
        <end position="29"/>
    </location>
</feature>
<dbReference type="Proteomes" id="UP001295684">
    <property type="component" value="Unassembled WGS sequence"/>
</dbReference>
<evidence type="ECO:0000313" key="3">
    <source>
        <dbReference type="Proteomes" id="UP001295684"/>
    </source>
</evidence>
<gene>
    <name evidence="2" type="ORF">ECRASSUSDP1_LOCUS19544</name>
</gene>
<keyword evidence="3" id="KW-1185">Reference proteome</keyword>
<evidence type="ECO:0000256" key="1">
    <source>
        <dbReference type="SAM" id="MobiDB-lite"/>
    </source>
</evidence>
<organism evidence="2 3">
    <name type="scientific">Euplotes crassus</name>
    <dbReference type="NCBI Taxonomy" id="5936"/>
    <lineage>
        <taxon>Eukaryota</taxon>
        <taxon>Sar</taxon>
        <taxon>Alveolata</taxon>
        <taxon>Ciliophora</taxon>
        <taxon>Intramacronucleata</taxon>
        <taxon>Spirotrichea</taxon>
        <taxon>Hypotrichia</taxon>
        <taxon>Euplotida</taxon>
        <taxon>Euplotidae</taxon>
        <taxon>Moneuplotes</taxon>
    </lineage>
</organism>
<proteinExistence type="predicted"/>
<feature type="compositionally biased region" description="Low complexity" evidence="1">
    <location>
        <begin position="66"/>
        <end position="75"/>
    </location>
</feature>
<dbReference type="AlphaFoldDB" id="A0AAD1XSQ0"/>
<feature type="region of interest" description="Disordered" evidence="1">
    <location>
        <begin position="1"/>
        <end position="99"/>
    </location>
</feature>
<comment type="caution">
    <text evidence="2">The sequence shown here is derived from an EMBL/GenBank/DDBJ whole genome shotgun (WGS) entry which is preliminary data.</text>
</comment>
<accession>A0AAD1XSQ0</accession>
<sequence length="198" mass="22461">MGNTTSCCASRKEEQGGALSNSDNSQSLHNVIEDTRQGTECNISQDENKSNTQKTNRRKKKEKQFKTTIKPALSLKNKKSKKRRSKDENSNNLSSPKPIEQIFANKNRYVPCYTESQSFSSIGLNSSDDVTKQFIVDMKNAKTKRTSLKLVPSKSYQKMKSLNKNYGDVGFQNYIKFCHSLKNSKANRSKITITNHSF</sequence>